<organism evidence="1 2">
    <name type="scientific">Ditylenchus dipsaci</name>
    <dbReference type="NCBI Taxonomy" id="166011"/>
    <lineage>
        <taxon>Eukaryota</taxon>
        <taxon>Metazoa</taxon>
        <taxon>Ecdysozoa</taxon>
        <taxon>Nematoda</taxon>
        <taxon>Chromadorea</taxon>
        <taxon>Rhabditida</taxon>
        <taxon>Tylenchina</taxon>
        <taxon>Tylenchomorpha</taxon>
        <taxon>Sphaerularioidea</taxon>
        <taxon>Anguinidae</taxon>
        <taxon>Anguininae</taxon>
        <taxon>Ditylenchus</taxon>
    </lineage>
</organism>
<reference evidence="2" key="1">
    <citation type="submission" date="2022-11" db="UniProtKB">
        <authorList>
            <consortium name="WormBaseParasite"/>
        </authorList>
    </citation>
    <scope>IDENTIFICATION</scope>
</reference>
<accession>A0A915D4X8</accession>
<name>A0A915D4X8_9BILA</name>
<dbReference type="WBParaSite" id="jg15433">
    <property type="protein sequence ID" value="jg15433"/>
    <property type="gene ID" value="jg15433"/>
</dbReference>
<evidence type="ECO:0000313" key="1">
    <source>
        <dbReference type="Proteomes" id="UP000887574"/>
    </source>
</evidence>
<proteinExistence type="predicted"/>
<dbReference type="Proteomes" id="UP000887574">
    <property type="component" value="Unplaced"/>
</dbReference>
<protein>
    <submittedName>
        <fullName evidence="2">Uncharacterized protein</fullName>
    </submittedName>
</protein>
<keyword evidence="1" id="KW-1185">Reference proteome</keyword>
<sequence>MSATIFDHLVILGQEPLSKRFQLTTQHDCDIKVESYQELTAKLSECHSPIRLVIFERMLLTDEELNFVSSVDPIIFTGEIFMNHLDFSSKSDLFKDWFGKIMKPTLMQFKGIKGLSHFSTYLTTLPGLHQADNIKVLESDCKESENLVLKELLSSCTIEHLAEVLGQDVVNQLFERFKVDIHPVSYILMISKCPDLPDSLTDRIVSKKGTNENWVVKFKPTDSGPESYHQPHVKYELISGYRLAIIRQGKHEQSIAEAI</sequence>
<dbReference type="AlphaFoldDB" id="A0A915D4X8"/>
<evidence type="ECO:0000313" key="2">
    <source>
        <dbReference type="WBParaSite" id="jg15433"/>
    </source>
</evidence>